<dbReference type="HOGENOM" id="CLU_124837_1_0_9"/>
<dbReference type="eggNOG" id="COG4304">
    <property type="taxonomic scope" value="Bacteria"/>
</dbReference>
<dbReference type="InterPro" id="IPR016630">
    <property type="entry name" value="UCP015278"/>
</dbReference>
<evidence type="ECO:0000313" key="1">
    <source>
        <dbReference type="EMBL" id="AFM01693.1"/>
    </source>
</evidence>
<dbReference type="OrthoDB" id="2882291at2"/>
<sequence length="166" mass="19384">MNTLNILLPYEYASEIVKLNWRDILFAIEQRFMTPDAAIDHAVAVVNQVANPPKAAVELACLLKGESIHPYIEELVNEEVDDNNDSASEKIMFLTLNWVYNHKASYTEPLEIVEIIYADFNYPEEIASFVRYMPSEQPPLASLELNRERLYRNWKEYLDRKAQSWK</sequence>
<reference evidence="2" key="1">
    <citation type="submission" date="2012-06" db="EMBL/GenBank/DDBJ databases">
        <title>Complete sequence of Desulfitobacterium dehalogenans ATCC 51507.</title>
        <authorList>
            <person name="Lucas S."/>
            <person name="Han J."/>
            <person name="Lapidus A."/>
            <person name="Cheng J.-F."/>
            <person name="Goodwin L."/>
            <person name="Pitluck S."/>
            <person name="Peters L."/>
            <person name="Ovchinnikova G."/>
            <person name="Teshima H."/>
            <person name="Detter J.C."/>
            <person name="Han C."/>
            <person name="Tapia R."/>
            <person name="Land M."/>
            <person name="Hauser L."/>
            <person name="Kyrpides N."/>
            <person name="Ivanova N."/>
            <person name="Pagani I."/>
            <person name="Kruse T."/>
            <person name="de Vos W.M."/>
            <person name="Smidt H."/>
            <person name="Woyke T."/>
        </authorList>
    </citation>
    <scope>NUCLEOTIDE SEQUENCE [LARGE SCALE GENOMIC DNA]</scope>
    <source>
        <strain evidence="2">ATCC 51507 / DSM 9161 / JW/IU-DC1</strain>
    </source>
</reference>
<dbReference type="EMBL" id="CP003348">
    <property type="protein sequence ID" value="AFM01693.1"/>
    <property type="molecule type" value="Genomic_DNA"/>
</dbReference>
<name>I4ACK8_DESDJ</name>
<dbReference type="KEGG" id="ddh:Desde_3410"/>
<organism evidence="1 2">
    <name type="scientific">Desulfitobacterium dehalogenans (strain ATCC 51507 / DSM 9161 / JW/IU-DC1)</name>
    <dbReference type="NCBI Taxonomy" id="756499"/>
    <lineage>
        <taxon>Bacteria</taxon>
        <taxon>Bacillati</taxon>
        <taxon>Bacillota</taxon>
        <taxon>Clostridia</taxon>
        <taxon>Eubacteriales</taxon>
        <taxon>Desulfitobacteriaceae</taxon>
        <taxon>Desulfitobacterium</taxon>
    </lineage>
</organism>
<keyword evidence="2" id="KW-1185">Reference proteome</keyword>
<gene>
    <name evidence="1" type="ordered locus">Desde_3410</name>
</gene>
<dbReference type="PIRSF" id="PIRSF015278">
    <property type="entry name" value="UCP015278"/>
    <property type="match status" value="1"/>
</dbReference>
<dbReference type="AlphaFoldDB" id="I4ACK8"/>
<accession>I4ACK8</accession>
<evidence type="ECO:0008006" key="3">
    <source>
        <dbReference type="Google" id="ProtNLM"/>
    </source>
</evidence>
<dbReference type="Proteomes" id="UP000006053">
    <property type="component" value="Chromosome"/>
</dbReference>
<reference evidence="1 2" key="2">
    <citation type="journal article" date="2015" name="J. Bacteriol.">
        <title>Genomic, proteomic, and biochemical analysis of the organohalide respiratory pathway in Desulfitobacterium dehalogenans.</title>
        <authorList>
            <person name="Kruse T."/>
            <person name="van de Pas B.A."/>
            <person name="Atteia A."/>
            <person name="Krab K."/>
            <person name="Hagen W.R."/>
            <person name="Goodwin L."/>
            <person name="Chain P."/>
            <person name="Boeren S."/>
            <person name="Maphosa F."/>
            <person name="Schraa G."/>
            <person name="de Vos W.M."/>
            <person name="van der Oost J."/>
            <person name="Smidt H."/>
            <person name="Stams A.J."/>
        </authorList>
    </citation>
    <scope>NUCLEOTIDE SEQUENCE [LARGE SCALE GENOMIC DNA]</scope>
    <source>
        <strain evidence="2">ATCC 51507 / DSM 9161 / JW/IU-DC1</strain>
    </source>
</reference>
<proteinExistence type="predicted"/>
<evidence type="ECO:0000313" key="2">
    <source>
        <dbReference type="Proteomes" id="UP000006053"/>
    </source>
</evidence>
<dbReference type="Pfam" id="PF10004">
    <property type="entry name" value="DUF2247"/>
    <property type="match status" value="1"/>
</dbReference>
<protein>
    <recommendedName>
        <fullName evidence="3">DUF2247 family protein</fullName>
    </recommendedName>
</protein>
<dbReference type="RefSeq" id="WP_014795169.1">
    <property type="nucleotide sequence ID" value="NC_018017.1"/>
</dbReference>